<dbReference type="Proteomes" id="UP000460272">
    <property type="component" value="Unassembled WGS sequence"/>
</dbReference>
<accession>A0A6P2BPR6</accession>
<keyword evidence="2" id="KW-1185">Reference proteome</keyword>
<dbReference type="OrthoDB" id="3217552at2"/>
<comment type="caution">
    <text evidence="1">The sequence shown here is derived from an EMBL/GenBank/DDBJ whole genome shotgun (WGS) entry which is preliminary data.</text>
</comment>
<protein>
    <submittedName>
        <fullName evidence="1">Uncharacterized protein</fullName>
    </submittedName>
</protein>
<reference evidence="1 2" key="1">
    <citation type="submission" date="2018-11" db="EMBL/GenBank/DDBJ databases">
        <title>Trebonia kvetii gen.nov., sp.nov., a novel acidophilic actinobacterium, and proposal of the new actinobacterial family Treboniaceae fam. nov.</title>
        <authorList>
            <person name="Rapoport D."/>
            <person name="Sagova-Mareckova M."/>
            <person name="Sedlacek I."/>
            <person name="Provaznik J."/>
            <person name="Kralova S."/>
            <person name="Pavlinic D."/>
            <person name="Benes V."/>
            <person name="Kopecky J."/>
        </authorList>
    </citation>
    <scope>NUCLEOTIDE SEQUENCE [LARGE SCALE GENOMIC DNA]</scope>
    <source>
        <strain evidence="1 2">15Tr583</strain>
    </source>
</reference>
<evidence type="ECO:0000313" key="1">
    <source>
        <dbReference type="EMBL" id="TVZ00155.1"/>
    </source>
</evidence>
<dbReference type="RefSeq" id="WP_145861785.1">
    <property type="nucleotide sequence ID" value="NZ_RPFW01000010.1"/>
</dbReference>
<evidence type="ECO:0000313" key="2">
    <source>
        <dbReference type="Proteomes" id="UP000460272"/>
    </source>
</evidence>
<organism evidence="1 2">
    <name type="scientific">Trebonia kvetii</name>
    <dbReference type="NCBI Taxonomy" id="2480626"/>
    <lineage>
        <taxon>Bacteria</taxon>
        <taxon>Bacillati</taxon>
        <taxon>Actinomycetota</taxon>
        <taxon>Actinomycetes</taxon>
        <taxon>Streptosporangiales</taxon>
        <taxon>Treboniaceae</taxon>
        <taxon>Trebonia</taxon>
    </lineage>
</organism>
<sequence>MISIDQAERIATEVIGPAGAGDGQGWRLEEFGAGWLVREDWMSEGPVRGGSFCVVERATGRVMAFPTSISPDRIMAEYDQVVDRASLLSG</sequence>
<proteinExistence type="predicted"/>
<gene>
    <name evidence="1" type="ORF">EAS64_39595</name>
</gene>
<name>A0A6P2BPR6_9ACTN</name>
<dbReference type="AlphaFoldDB" id="A0A6P2BPR6"/>
<dbReference type="EMBL" id="RPFW01000010">
    <property type="protein sequence ID" value="TVZ00155.1"/>
    <property type="molecule type" value="Genomic_DNA"/>
</dbReference>